<sequence length="147" mass="15797">MPKPKFAKQHKVDLASLTGPICLVGSLRLTWRPLPRLRHQRVVLLHAVPSPASSAPPKAAAAGEVTPLPIPVGLASDISKVKELINKELSHSNLRMFGVNRLDAILPLGQGLSWQEHQVIETMATVNIGGDNRVDNNVGNSTNELGV</sequence>
<reference evidence="1 2" key="1">
    <citation type="journal article" date="2023" name="Plants (Basel)">
        <title>Bridging the Gap: Combining Genomics and Transcriptomics Approaches to Understand Stylosanthes scabra, an Orphan Legume from the Brazilian Caatinga.</title>
        <authorList>
            <person name="Ferreira-Neto J.R.C."/>
            <person name="da Silva M.D."/>
            <person name="Binneck E."/>
            <person name="de Melo N.F."/>
            <person name="da Silva R.H."/>
            <person name="de Melo A.L.T.M."/>
            <person name="Pandolfi V."/>
            <person name="Bustamante F.O."/>
            <person name="Brasileiro-Vidal A.C."/>
            <person name="Benko-Iseppon A.M."/>
        </authorList>
    </citation>
    <scope>NUCLEOTIDE SEQUENCE [LARGE SCALE GENOMIC DNA]</scope>
    <source>
        <tissue evidence="1">Leaves</tissue>
    </source>
</reference>
<evidence type="ECO:0000313" key="1">
    <source>
        <dbReference type="EMBL" id="MED6194280.1"/>
    </source>
</evidence>
<keyword evidence="2" id="KW-1185">Reference proteome</keyword>
<proteinExistence type="predicted"/>
<evidence type="ECO:0000313" key="2">
    <source>
        <dbReference type="Proteomes" id="UP001341840"/>
    </source>
</evidence>
<comment type="caution">
    <text evidence="1">The sequence shown here is derived from an EMBL/GenBank/DDBJ whole genome shotgun (WGS) entry which is preliminary data.</text>
</comment>
<gene>
    <name evidence="1" type="ORF">PIB30_027126</name>
</gene>
<dbReference type="Proteomes" id="UP001341840">
    <property type="component" value="Unassembled WGS sequence"/>
</dbReference>
<organism evidence="1 2">
    <name type="scientific">Stylosanthes scabra</name>
    <dbReference type="NCBI Taxonomy" id="79078"/>
    <lineage>
        <taxon>Eukaryota</taxon>
        <taxon>Viridiplantae</taxon>
        <taxon>Streptophyta</taxon>
        <taxon>Embryophyta</taxon>
        <taxon>Tracheophyta</taxon>
        <taxon>Spermatophyta</taxon>
        <taxon>Magnoliopsida</taxon>
        <taxon>eudicotyledons</taxon>
        <taxon>Gunneridae</taxon>
        <taxon>Pentapetalae</taxon>
        <taxon>rosids</taxon>
        <taxon>fabids</taxon>
        <taxon>Fabales</taxon>
        <taxon>Fabaceae</taxon>
        <taxon>Papilionoideae</taxon>
        <taxon>50 kb inversion clade</taxon>
        <taxon>dalbergioids sensu lato</taxon>
        <taxon>Dalbergieae</taxon>
        <taxon>Pterocarpus clade</taxon>
        <taxon>Stylosanthes</taxon>
    </lineage>
</organism>
<name>A0ABU6X836_9FABA</name>
<protein>
    <submittedName>
        <fullName evidence="1">Uncharacterized protein</fullName>
    </submittedName>
</protein>
<dbReference type="EMBL" id="JASCZI010211552">
    <property type="protein sequence ID" value="MED6194280.1"/>
    <property type="molecule type" value="Genomic_DNA"/>
</dbReference>
<accession>A0ABU6X836</accession>